<dbReference type="Gene3D" id="3.20.20.300">
    <property type="entry name" value="Glycoside hydrolase, family 3, N-terminal domain"/>
    <property type="match status" value="1"/>
</dbReference>
<feature type="region of interest" description="Disordered" evidence="3">
    <location>
        <begin position="1"/>
        <end position="23"/>
    </location>
</feature>
<dbReference type="InterPro" id="IPR017853">
    <property type="entry name" value="GH"/>
</dbReference>
<comment type="similarity">
    <text evidence="1">Belongs to the glycosyl hydrolase 3 family.</text>
</comment>
<dbReference type="SUPFAM" id="SSF51445">
    <property type="entry name" value="(Trans)glycosidases"/>
    <property type="match status" value="1"/>
</dbReference>
<dbReference type="InterPro" id="IPR050288">
    <property type="entry name" value="Cellulose_deg_GH3"/>
</dbReference>
<evidence type="ECO:0000256" key="3">
    <source>
        <dbReference type="SAM" id="MobiDB-lite"/>
    </source>
</evidence>
<dbReference type="SMART" id="SM01217">
    <property type="entry name" value="Fn3_like"/>
    <property type="match status" value="1"/>
</dbReference>
<keyword evidence="6" id="KW-1185">Reference proteome</keyword>
<feature type="compositionally biased region" description="Acidic residues" evidence="3">
    <location>
        <begin position="400"/>
        <end position="410"/>
    </location>
</feature>
<dbReference type="Proteomes" id="UP000295136">
    <property type="component" value="Unassembled WGS sequence"/>
</dbReference>
<dbReference type="InterPro" id="IPR036881">
    <property type="entry name" value="Glyco_hydro_3_C_sf"/>
</dbReference>
<feature type="region of interest" description="Disordered" evidence="3">
    <location>
        <begin position="384"/>
        <end position="423"/>
    </location>
</feature>
<dbReference type="EMBL" id="SMLD01000016">
    <property type="protein sequence ID" value="TDE56986.1"/>
    <property type="molecule type" value="Genomic_DNA"/>
</dbReference>
<dbReference type="InterPro" id="IPR026891">
    <property type="entry name" value="Fn3-like"/>
</dbReference>
<feature type="compositionally biased region" description="Low complexity" evidence="3">
    <location>
        <begin position="389"/>
        <end position="399"/>
    </location>
</feature>
<dbReference type="FunFam" id="3.20.20.300:FF:000011">
    <property type="entry name" value="Glycosyl hydrolase"/>
    <property type="match status" value="1"/>
</dbReference>
<evidence type="ECO:0000256" key="1">
    <source>
        <dbReference type="ARBA" id="ARBA00005336"/>
    </source>
</evidence>
<dbReference type="GO" id="GO:0004553">
    <property type="term" value="F:hydrolase activity, hydrolyzing O-glycosyl compounds"/>
    <property type="evidence" value="ECO:0007669"/>
    <property type="project" value="InterPro"/>
</dbReference>
<dbReference type="InterPro" id="IPR002772">
    <property type="entry name" value="Glyco_hydro_3_C"/>
</dbReference>
<protein>
    <submittedName>
        <fullName evidence="5">Glycosyl hydrolase</fullName>
    </submittedName>
</protein>
<proteinExistence type="inferred from homology"/>
<dbReference type="InterPro" id="IPR013783">
    <property type="entry name" value="Ig-like_fold"/>
</dbReference>
<accession>A0A4R5FUW0</accession>
<dbReference type="InterPro" id="IPR036962">
    <property type="entry name" value="Glyco_hydro_3_N_sf"/>
</dbReference>
<dbReference type="AlphaFoldDB" id="A0A4R5FUW0"/>
<keyword evidence="2 5" id="KW-0378">Hydrolase</keyword>
<evidence type="ECO:0000313" key="6">
    <source>
        <dbReference type="Proteomes" id="UP000295136"/>
    </source>
</evidence>
<dbReference type="Pfam" id="PF14310">
    <property type="entry name" value="Fn3-like"/>
    <property type="match status" value="1"/>
</dbReference>
<dbReference type="PANTHER" id="PTHR42715">
    <property type="entry name" value="BETA-GLUCOSIDASE"/>
    <property type="match status" value="1"/>
</dbReference>
<name>A0A4R5FUW0_9ACTN</name>
<dbReference type="RefSeq" id="WP_132629538.1">
    <property type="nucleotide sequence ID" value="NZ_SMLD01000016.1"/>
</dbReference>
<evidence type="ECO:0000313" key="5">
    <source>
        <dbReference type="EMBL" id="TDE56986.1"/>
    </source>
</evidence>
<comment type="caution">
    <text evidence="5">The sequence shown here is derived from an EMBL/GenBank/DDBJ whole genome shotgun (WGS) entry which is preliminary data.</text>
</comment>
<dbReference type="SUPFAM" id="SSF52279">
    <property type="entry name" value="Beta-D-glucan exohydrolase, C-terminal domain"/>
    <property type="match status" value="1"/>
</dbReference>
<feature type="domain" description="Fibronectin type III-like" evidence="4">
    <location>
        <begin position="718"/>
        <end position="787"/>
    </location>
</feature>
<gene>
    <name evidence="5" type="ORF">E1295_09110</name>
</gene>
<dbReference type="InterPro" id="IPR001764">
    <property type="entry name" value="Glyco_hydro_3_N"/>
</dbReference>
<evidence type="ECO:0000259" key="4">
    <source>
        <dbReference type="SMART" id="SM01217"/>
    </source>
</evidence>
<sequence length="826" mass="86240">MTGHGPIDTSPTPDGGTRWRDPTLTPSERAEALIPLMTLEEKVAQLVGVWVGADASGEGVAPHQTEMAGGTEWSSVIRHGLGQLTRPYGTAPVDPAAGARSLAASQAEIVATSRFGIPAQVHEECLTGFAAWRATVYPAPLSWGATFDPGLVEEMAGRIGRSLRAAGVHQGLAPVLDVTRDYRWGRTEETISEDPYLVGTIGAAYVRGVEGAGVVATLKHFAGYSASRGGRNLAPVPMGRRELADVVLPPFEMALRLGGARSVMNSYAEIDGVPVAADDGLLTGLLREEWGFTGTVVADYFAIRFLQKLHAVAADGAEAAGLALRAGIDVELPTVDTFGEPLVEAVKAGAVDEKLVDRALRRVLTQKAELGLLDEGWQCIPEGLSKSLPDPASGDSSGDSCDDFAGDSSDDSPGGSSGGAGRLRLDDAESRDIALRLARESVVLLRDTADILPLAPGRRVALVGPVADDPMAMLGCYAFPAHVGAHPEHGLGLEIPTLREALGALVPGLAHVPGCDITGDDTSGIEAAAAAAAAADVCVLAVGDRAGLFGRGTSGEGCDATDLRLPGVQPELVRAVLATGTPVVLVLLAGRPYALGQEVDDAAAIVYAFFPGQRGGQALAEVLTGAVNPSGRLPVSVPRDAGGLPATYLSPWLGRRSQVSSVDPTPAFPFGHGLGYTTFDWSDVTGPGEPGERADWPVDGEVSVAVTVRNAGTRPGTEVVQLYLHDPVAQTTRPVVRLVGYTRVPLEPGEAARVTFDVPADLTSFTGVRGRRIVEPGEVELRFARSSADVAGTVPLRLTGDVREVGHERRMRPRARIERIAPEDRG</sequence>
<dbReference type="Pfam" id="PF01915">
    <property type="entry name" value="Glyco_hydro_3_C"/>
    <property type="match status" value="1"/>
</dbReference>
<dbReference type="Pfam" id="PF00933">
    <property type="entry name" value="Glyco_hydro_3"/>
    <property type="match status" value="1"/>
</dbReference>
<dbReference type="Gene3D" id="2.60.40.10">
    <property type="entry name" value="Immunoglobulins"/>
    <property type="match status" value="1"/>
</dbReference>
<organism evidence="5 6">
    <name type="scientific">Nonomuraea mesophila</name>
    <dbReference type="NCBI Taxonomy" id="2530382"/>
    <lineage>
        <taxon>Bacteria</taxon>
        <taxon>Bacillati</taxon>
        <taxon>Actinomycetota</taxon>
        <taxon>Actinomycetes</taxon>
        <taxon>Streptosporangiales</taxon>
        <taxon>Streptosporangiaceae</taxon>
        <taxon>Nonomuraea</taxon>
    </lineage>
</organism>
<evidence type="ECO:0000256" key="2">
    <source>
        <dbReference type="ARBA" id="ARBA00022801"/>
    </source>
</evidence>
<dbReference type="Gene3D" id="3.40.50.1700">
    <property type="entry name" value="Glycoside hydrolase family 3 C-terminal domain"/>
    <property type="match status" value="1"/>
</dbReference>
<dbReference type="PANTHER" id="PTHR42715:SF10">
    <property type="entry name" value="BETA-GLUCOSIDASE"/>
    <property type="match status" value="1"/>
</dbReference>
<dbReference type="GO" id="GO:0005975">
    <property type="term" value="P:carbohydrate metabolic process"/>
    <property type="evidence" value="ECO:0007669"/>
    <property type="project" value="InterPro"/>
</dbReference>
<reference evidence="5 6" key="1">
    <citation type="submission" date="2019-03" db="EMBL/GenBank/DDBJ databases">
        <title>Draft genome sequences of novel Actinobacteria.</title>
        <authorList>
            <person name="Sahin N."/>
            <person name="Ay H."/>
            <person name="Saygin H."/>
        </authorList>
    </citation>
    <scope>NUCLEOTIDE SEQUENCE [LARGE SCALE GENOMIC DNA]</scope>
    <source>
        <strain evidence="5 6">6K102</strain>
    </source>
</reference>
<dbReference type="PRINTS" id="PR00133">
    <property type="entry name" value="GLHYDRLASE3"/>
</dbReference>